<accession>A0ABN9T2I0</accession>
<feature type="region of interest" description="Disordered" evidence="1">
    <location>
        <begin position="48"/>
        <end position="68"/>
    </location>
</feature>
<feature type="non-terminal residue" evidence="2">
    <location>
        <position position="1"/>
    </location>
</feature>
<organism evidence="2 3">
    <name type="scientific">Prorocentrum cordatum</name>
    <dbReference type="NCBI Taxonomy" id="2364126"/>
    <lineage>
        <taxon>Eukaryota</taxon>
        <taxon>Sar</taxon>
        <taxon>Alveolata</taxon>
        <taxon>Dinophyceae</taxon>
        <taxon>Prorocentrales</taxon>
        <taxon>Prorocentraceae</taxon>
        <taxon>Prorocentrum</taxon>
    </lineage>
</organism>
<dbReference type="EMBL" id="CAUYUJ010014260">
    <property type="protein sequence ID" value="CAK0838965.1"/>
    <property type="molecule type" value="Genomic_DNA"/>
</dbReference>
<gene>
    <name evidence="2" type="ORF">PCOR1329_LOCUS34772</name>
</gene>
<name>A0ABN9T2I0_9DINO</name>
<reference evidence="2" key="1">
    <citation type="submission" date="2023-10" db="EMBL/GenBank/DDBJ databases">
        <authorList>
            <person name="Chen Y."/>
            <person name="Shah S."/>
            <person name="Dougan E. K."/>
            <person name="Thang M."/>
            <person name="Chan C."/>
        </authorList>
    </citation>
    <scope>NUCLEOTIDE SEQUENCE [LARGE SCALE GENOMIC DNA]</scope>
</reference>
<evidence type="ECO:0000313" key="2">
    <source>
        <dbReference type="EMBL" id="CAK0838965.1"/>
    </source>
</evidence>
<dbReference type="Proteomes" id="UP001189429">
    <property type="component" value="Unassembled WGS sequence"/>
</dbReference>
<feature type="compositionally biased region" description="Basic and acidic residues" evidence="1">
    <location>
        <begin position="50"/>
        <end position="64"/>
    </location>
</feature>
<proteinExistence type="predicted"/>
<evidence type="ECO:0000313" key="3">
    <source>
        <dbReference type="Proteomes" id="UP001189429"/>
    </source>
</evidence>
<evidence type="ECO:0000256" key="1">
    <source>
        <dbReference type="SAM" id="MobiDB-lite"/>
    </source>
</evidence>
<comment type="caution">
    <text evidence="2">The sequence shown here is derived from an EMBL/GenBank/DDBJ whole genome shotgun (WGS) entry which is preliminary data.</text>
</comment>
<sequence length="273" mass="30557">EVKQLRYKTALPEQYPARLPASPPLAVGDLVDAAAFVYGGLAERLAPPEQRVEHGGRPRLRGEDPGFTWPREAAQKAAEAKRGRLWFQQVIADVKVFHFSGTKMHPWLSMDKTPQEAHQEALGRPPPHGPGRQLVATAVLEWRTALEEVTKEVKGWKASERHAVQAACGRLRRWAAWERAERREAVERTDAAVPPLRRPLRRGARTLASGVGRLVALPRLRRRVHLQRRGEPDALRCAECGGDDGTSRTWRWTNGHPSFCRSCWPTAPGDPDG</sequence>
<protein>
    <submittedName>
        <fullName evidence="2">Uncharacterized protein</fullName>
    </submittedName>
</protein>
<keyword evidence="3" id="KW-1185">Reference proteome</keyword>